<dbReference type="SUPFAM" id="SSF52518">
    <property type="entry name" value="Thiamin diphosphate-binding fold (THDP-binding)"/>
    <property type="match status" value="1"/>
</dbReference>
<dbReference type="GO" id="GO:0045333">
    <property type="term" value="P:cellular respiration"/>
    <property type="evidence" value="ECO:0007669"/>
    <property type="project" value="UniProtKB-ARBA"/>
</dbReference>
<dbReference type="PANTHER" id="PTHR48084:SF1">
    <property type="entry name" value="2-OXOGLUTARATE SYNTHASE SUBUNIT KORB"/>
    <property type="match status" value="1"/>
</dbReference>
<dbReference type="PANTHER" id="PTHR48084">
    <property type="entry name" value="2-OXOGLUTARATE OXIDOREDUCTASE SUBUNIT KORB-RELATED"/>
    <property type="match status" value="1"/>
</dbReference>
<evidence type="ECO:0000259" key="2">
    <source>
        <dbReference type="Pfam" id="PF02775"/>
    </source>
</evidence>
<dbReference type="Gene3D" id="3.40.50.970">
    <property type="match status" value="1"/>
</dbReference>
<sequence length="274" mass="30014">MRHPLLKYIRENELPFIFCPGCGSGIILRCTLEAMLESNHNLDEFVLLSGSGCNGWIAPPFNVDVFHTNHGRPIAYATGVKIGRPDLKVIVFTGDGDSAAIGGNHLIHAARRNIDMLVICINNSNYGMTGGQLSPTTPFKAYTMTSPYGNPEPPFDLCKLVEACGASFVARWTTAHPVQLKKSIAKGLSKKGFAFIDVISQCPTQFGRRLGYKNASEMVRWFKKASKTYNGPEGLQSFNGDQIPVGEFIDRELPEFTEVLRSIAEEARQSGGAN</sequence>
<protein>
    <submittedName>
        <fullName evidence="3">2-oxoacid:ferredoxin oxidoreductase subunit beta</fullName>
    </submittedName>
</protein>
<dbReference type="OrthoDB" id="9775140at2"/>
<comment type="caution">
    <text evidence="3">The sequence shown here is derived from an EMBL/GenBank/DDBJ whole genome shotgun (WGS) entry which is preliminary data.</text>
</comment>
<dbReference type="InterPro" id="IPR011766">
    <property type="entry name" value="TPP_enzyme_TPP-bd"/>
</dbReference>
<name>A0A494X2T7_9FIRM</name>
<evidence type="ECO:0000313" key="4">
    <source>
        <dbReference type="Proteomes" id="UP000271256"/>
    </source>
</evidence>
<dbReference type="RefSeq" id="WP_121451937.1">
    <property type="nucleotide sequence ID" value="NZ_RBWE01000001.1"/>
</dbReference>
<dbReference type="GO" id="GO:0030976">
    <property type="term" value="F:thiamine pyrophosphate binding"/>
    <property type="evidence" value="ECO:0007669"/>
    <property type="project" value="InterPro"/>
</dbReference>
<dbReference type="InterPro" id="IPR051457">
    <property type="entry name" value="2-oxoacid:Fd_oxidoreductase"/>
</dbReference>
<keyword evidence="1" id="KW-0560">Oxidoreductase</keyword>
<keyword evidence="4" id="KW-1185">Reference proteome</keyword>
<dbReference type="Proteomes" id="UP000271256">
    <property type="component" value="Unassembled WGS sequence"/>
</dbReference>
<feature type="domain" description="Thiamine pyrophosphate enzyme TPP-binding" evidence="2">
    <location>
        <begin position="64"/>
        <end position="198"/>
    </location>
</feature>
<evidence type="ECO:0000256" key="1">
    <source>
        <dbReference type="ARBA" id="ARBA00023002"/>
    </source>
</evidence>
<accession>A0A494X2T7</accession>
<dbReference type="GO" id="GO:0016625">
    <property type="term" value="F:oxidoreductase activity, acting on the aldehyde or oxo group of donors, iron-sulfur protein as acceptor"/>
    <property type="evidence" value="ECO:0007669"/>
    <property type="project" value="UniProtKB-ARBA"/>
</dbReference>
<dbReference type="Pfam" id="PF02775">
    <property type="entry name" value="TPP_enzyme_C"/>
    <property type="match status" value="1"/>
</dbReference>
<dbReference type="AlphaFoldDB" id="A0A494X2T7"/>
<dbReference type="InterPro" id="IPR029061">
    <property type="entry name" value="THDP-binding"/>
</dbReference>
<organism evidence="3 4">
    <name type="scientific">Desulfofundulus salinus</name>
    <dbReference type="NCBI Taxonomy" id="2419843"/>
    <lineage>
        <taxon>Bacteria</taxon>
        <taxon>Bacillati</taxon>
        <taxon>Bacillota</taxon>
        <taxon>Clostridia</taxon>
        <taxon>Eubacteriales</taxon>
        <taxon>Peptococcaceae</taxon>
        <taxon>Desulfofundulus</taxon>
    </lineage>
</organism>
<evidence type="ECO:0000313" key="3">
    <source>
        <dbReference type="EMBL" id="RKO67527.1"/>
    </source>
</evidence>
<dbReference type="CDD" id="cd03375">
    <property type="entry name" value="TPP_OGFOR"/>
    <property type="match status" value="1"/>
</dbReference>
<proteinExistence type="predicted"/>
<reference evidence="3 4" key="1">
    <citation type="submission" date="2018-10" db="EMBL/GenBank/DDBJ databases">
        <authorList>
            <person name="Grouzdev D.S."/>
            <person name="Krutkina M.S."/>
            <person name="Tourova T.P."/>
            <person name="Nazina T.N."/>
        </authorList>
    </citation>
    <scope>NUCLEOTIDE SEQUENCE [LARGE SCALE GENOMIC DNA]</scope>
    <source>
        <strain evidence="3 4">435</strain>
    </source>
</reference>
<gene>
    <name evidence="3" type="ORF">D7024_11535</name>
</gene>
<dbReference type="EMBL" id="RBWE01000001">
    <property type="protein sequence ID" value="RKO67527.1"/>
    <property type="molecule type" value="Genomic_DNA"/>
</dbReference>